<accession>A1RCC8</accession>
<keyword evidence="1" id="KW-0812">Transmembrane</keyword>
<sequence length="317" mass="33978">MTAVVVLGALLGLALLQVRWLAFPPAPDLIGEIEDWRRGRERATQRAAGGPAPVSPIGRLTRWVVETVDHYRPEWLTSLAPDLAITQRELHSWLARVVGLALTFGLGPTVLMLGRRLGGNDVALQWGPIIGLFLGSAAVVLSVRDLRTQAAKVRGQFVWGLSIYLDLVAMSMEAGKGHAEALPAAAKMGADRVGEGRGLLSDTRVFGEIRSAIQRAPEKAITAWEALGRLGERYGIRELISLRSSIELANDEGSRVKASLIARAETMRSARLAGALERANNATESMRQLTMVAAILAGIYIAAPYILSLRAAAGVPG</sequence>
<dbReference type="KEGG" id="aau:AAur_pTC10016"/>
<reference evidence="2 3" key="1">
    <citation type="journal article" date="2006" name="PLoS Genet.">
        <title>Secrets of soil survival revealed by the genome sequence of Arthrobacter aurescens TC1.</title>
        <authorList>
            <person name="Mongodin E.F."/>
            <person name="Shapir N."/>
            <person name="Daugherty S.C."/>
            <person name="DeBoy R.T."/>
            <person name="Emerson J.B."/>
            <person name="Shvartzbeyn A."/>
            <person name="Radune D."/>
            <person name="Vamathevan J."/>
            <person name="Riggs F."/>
            <person name="Grinberg V."/>
            <person name="Khouri H."/>
            <person name="Wackett L.P."/>
            <person name="Nelson K.E."/>
            <person name="Sadowsky M.J."/>
        </authorList>
    </citation>
    <scope>NUCLEOTIDE SEQUENCE [LARGE SCALE GENOMIC DNA]</scope>
    <source>
        <strain evidence="2 3">TC1</strain>
    </source>
</reference>
<feature type="transmembrane region" description="Helical" evidence="1">
    <location>
        <begin position="126"/>
        <end position="144"/>
    </location>
</feature>
<feature type="transmembrane region" description="Helical" evidence="1">
    <location>
        <begin position="289"/>
        <end position="307"/>
    </location>
</feature>
<geneLocation type="plasmid" evidence="2 3">
    <name>pTC1</name>
</geneLocation>
<evidence type="ECO:0000256" key="1">
    <source>
        <dbReference type="SAM" id="Phobius"/>
    </source>
</evidence>
<feature type="transmembrane region" description="Helical" evidence="1">
    <location>
        <begin position="93"/>
        <end position="114"/>
    </location>
</feature>
<keyword evidence="1" id="KW-1133">Transmembrane helix</keyword>
<protein>
    <submittedName>
        <fullName evidence="2">Membrane protein</fullName>
    </submittedName>
</protein>
<dbReference type="Proteomes" id="UP000000637">
    <property type="component" value="Plasmid pTC1"/>
</dbReference>
<evidence type="ECO:0000313" key="3">
    <source>
        <dbReference type="Proteomes" id="UP000000637"/>
    </source>
</evidence>
<gene>
    <name evidence="2" type="ordered locus">AAur_pTC10016</name>
</gene>
<dbReference type="AlphaFoldDB" id="A1RCC8"/>
<organism evidence="2 3">
    <name type="scientific">Paenarthrobacter aurescens (strain TC1)</name>
    <dbReference type="NCBI Taxonomy" id="290340"/>
    <lineage>
        <taxon>Bacteria</taxon>
        <taxon>Bacillati</taxon>
        <taxon>Actinomycetota</taxon>
        <taxon>Actinomycetes</taxon>
        <taxon>Micrococcales</taxon>
        <taxon>Micrococcaceae</taxon>
        <taxon>Paenarthrobacter</taxon>
    </lineage>
</organism>
<keyword evidence="2" id="KW-0614">Plasmid</keyword>
<dbReference type="HOGENOM" id="CLU_079642_0_0_11"/>
<evidence type="ECO:0000313" key="2">
    <source>
        <dbReference type="EMBL" id="ABM10516.1"/>
    </source>
</evidence>
<dbReference type="EMBL" id="CP000475">
    <property type="protein sequence ID" value="ABM10516.1"/>
    <property type="molecule type" value="Genomic_DNA"/>
</dbReference>
<keyword evidence="1" id="KW-0472">Membrane</keyword>
<dbReference type="OrthoDB" id="5243064at2"/>
<name>A1RCC8_PAEAT</name>
<proteinExistence type="predicted"/>
<dbReference type="RefSeq" id="WP_011776813.1">
    <property type="nucleotide sequence ID" value="NC_008712.1"/>
</dbReference>
<keyword evidence="3" id="KW-1185">Reference proteome</keyword>